<dbReference type="PANTHER" id="PTHR30007">
    <property type="entry name" value="PHP DOMAIN PROTEIN"/>
    <property type="match status" value="1"/>
</dbReference>
<sequence length="119" mass="13639">MNTKLHTIGDGAGRPVRPHLTARQTSDFKEAEVLLLDLPAARVVIADRGYDRNKVRKTVTDQDIEACILSRKTRKKKVSYCTKTYRKRQKVENLFAKLKDGRLIAMRYDRCASIFKSAI</sequence>
<keyword evidence="3" id="KW-1185">Reference proteome</keyword>
<evidence type="ECO:0000313" key="2">
    <source>
        <dbReference type="EMBL" id="SFL25798.1"/>
    </source>
</evidence>
<comment type="caution">
    <text evidence="2">The sequence shown here is derived from an EMBL/GenBank/DDBJ whole genome shotgun (WGS) entry which is preliminary data.</text>
</comment>
<evidence type="ECO:0000259" key="1">
    <source>
        <dbReference type="Pfam" id="PF01609"/>
    </source>
</evidence>
<accession>A0A1I4G6U1</accession>
<dbReference type="Pfam" id="PF01609">
    <property type="entry name" value="DDE_Tnp_1"/>
    <property type="match status" value="1"/>
</dbReference>
<feature type="domain" description="Transposase IS4-like" evidence="1">
    <location>
        <begin position="3"/>
        <end position="108"/>
    </location>
</feature>
<dbReference type="PANTHER" id="PTHR30007:SF1">
    <property type="entry name" value="BLR1914 PROTEIN"/>
    <property type="match status" value="1"/>
</dbReference>
<dbReference type="InterPro" id="IPR002559">
    <property type="entry name" value="Transposase_11"/>
</dbReference>
<reference evidence="2 3" key="1">
    <citation type="submission" date="2016-10" db="EMBL/GenBank/DDBJ databases">
        <authorList>
            <person name="Varghese N."/>
            <person name="Submissions S."/>
        </authorList>
    </citation>
    <scope>NUCLEOTIDE SEQUENCE [LARGE SCALE GENOMIC DNA]</scope>
    <source>
        <strain evidence="2 3">DSM 16392</strain>
    </source>
</reference>
<organism evidence="2 3">
    <name type="scientific">Pseudovibrio ascidiaceicola</name>
    <dbReference type="NCBI Taxonomy" id="285279"/>
    <lineage>
        <taxon>Bacteria</taxon>
        <taxon>Pseudomonadati</taxon>
        <taxon>Pseudomonadota</taxon>
        <taxon>Alphaproteobacteria</taxon>
        <taxon>Hyphomicrobiales</taxon>
        <taxon>Stappiaceae</taxon>
        <taxon>Pseudovibrio</taxon>
    </lineage>
</organism>
<evidence type="ECO:0000313" key="3">
    <source>
        <dbReference type="Proteomes" id="UP000199598"/>
    </source>
</evidence>
<dbReference type="Proteomes" id="UP000199598">
    <property type="component" value="Unassembled WGS sequence"/>
</dbReference>
<name>A0A1I4G6U1_9HYPH</name>
<gene>
    <name evidence="2" type="ORF">SAMN04488518_1323</name>
</gene>
<dbReference type="RefSeq" id="WP_093524387.1">
    <property type="nucleotide sequence ID" value="NZ_FOSK01000032.1"/>
</dbReference>
<protein>
    <submittedName>
        <fullName evidence="2">Transposase</fullName>
    </submittedName>
</protein>
<proteinExistence type="predicted"/>
<dbReference type="EMBL" id="FOSK01000032">
    <property type="protein sequence ID" value="SFL25798.1"/>
    <property type="molecule type" value="Genomic_DNA"/>
</dbReference>